<reference evidence="4" key="1">
    <citation type="journal article" date="2019" name="bioRxiv">
        <title>The Genome of the Zebra Mussel, Dreissena polymorpha: A Resource for Invasive Species Research.</title>
        <authorList>
            <person name="McCartney M.A."/>
            <person name="Auch B."/>
            <person name="Kono T."/>
            <person name="Mallez S."/>
            <person name="Zhang Y."/>
            <person name="Obille A."/>
            <person name="Becker A."/>
            <person name="Abrahante J.E."/>
            <person name="Garbe J."/>
            <person name="Badalamenti J.P."/>
            <person name="Herman A."/>
            <person name="Mangelson H."/>
            <person name="Liachko I."/>
            <person name="Sullivan S."/>
            <person name="Sone E.D."/>
            <person name="Koren S."/>
            <person name="Silverstein K.A.T."/>
            <person name="Beckman K.B."/>
            <person name="Gohl D.M."/>
        </authorList>
    </citation>
    <scope>NUCLEOTIDE SEQUENCE</scope>
    <source>
        <strain evidence="4">Duluth1</strain>
        <tissue evidence="4">Whole animal</tissue>
    </source>
</reference>
<dbReference type="GO" id="GO:0042981">
    <property type="term" value="P:regulation of apoptotic process"/>
    <property type="evidence" value="ECO:0007669"/>
    <property type="project" value="InterPro"/>
</dbReference>
<feature type="compositionally biased region" description="Polar residues" evidence="1">
    <location>
        <begin position="193"/>
        <end position="204"/>
    </location>
</feature>
<dbReference type="Gene3D" id="1.10.533.10">
    <property type="entry name" value="Death Domain, Fas"/>
    <property type="match status" value="1"/>
</dbReference>
<evidence type="ECO:0000313" key="5">
    <source>
        <dbReference type="Proteomes" id="UP000828390"/>
    </source>
</evidence>
<feature type="compositionally biased region" description="Basic and acidic residues" evidence="1">
    <location>
        <begin position="762"/>
        <end position="782"/>
    </location>
</feature>
<dbReference type="AlphaFoldDB" id="A0A9D4JQG6"/>
<feature type="region of interest" description="Disordered" evidence="1">
    <location>
        <begin position="757"/>
        <end position="785"/>
    </location>
</feature>
<dbReference type="Proteomes" id="UP000828390">
    <property type="component" value="Unassembled WGS sequence"/>
</dbReference>
<evidence type="ECO:0000259" key="2">
    <source>
        <dbReference type="PROSITE" id="PS50108"/>
    </source>
</evidence>
<evidence type="ECO:0000259" key="3">
    <source>
        <dbReference type="PROSITE" id="PS50209"/>
    </source>
</evidence>
<dbReference type="Pfam" id="PF00619">
    <property type="entry name" value="CARD"/>
    <property type="match status" value="1"/>
</dbReference>
<dbReference type="EMBL" id="JAIWYP010000005">
    <property type="protein sequence ID" value="KAH3817143.1"/>
    <property type="molecule type" value="Genomic_DNA"/>
</dbReference>
<accession>A0A9D4JQG6</accession>
<dbReference type="PROSITE" id="PS50108">
    <property type="entry name" value="CRIB"/>
    <property type="match status" value="1"/>
</dbReference>
<organism evidence="4 5">
    <name type="scientific">Dreissena polymorpha</name>
    <name type="common">Zebra mussel</name>
    <name type="synonym">Mytilus polymorpha</name>
    <dbReference type="NCBI Taxonomy" id="45954"/>
    <lineage>
        <taxon>Eukaryota</taxon>
        <taxon>Metazoa</taxon>
        <taxon>Spiralia</taxon>
        <taxon>Lophotrochozoa</taxon>
        <taxon>Mollusca</taxon>
        <taxon>Bivalvia</taxon>
        <taxon>Autobranchia</taxon>
        <taxon>Heteroconchia</taxon>
        <taxon>Euheterodonta</taxon>
        <taxon>Imparidentia</taxon>
        <taxon>Neoheterodontei</taxon>
        <taxon>Myida</taxon>
        <taxon>Dreissenoidea</taxon>
        <taxon>Dreissenidae</taxon>
        <taxon>Dreissena</taxon>
    </lineage>
</organism>
<dbReference type="InterPro" id="IPR001315">
    <property type="entry name" value="CARD"/>
</dbReference>
<feature type="compositionally biased region" description="Basic and acidic residues" evidence="1">
    <location>
        <begin position="621"/>
        <end position="644"/>
    </location>
</feature>
<feature type="compositionally biased region" description="Low complexity" evidence="1">
    <location>
        <begin position="536"/>
        <end position="549"/>
    </location>
</feature>
<reference evidence="4" key="2">
    <citation type="submission" date="2020-11" db="EMBL/GenBank/DDBJ databases">
        <authorList>
            <person name="McCartney M.A."/>
            <person name="Auch B."/>
            <person name="Kono T."/>
            <person name="Mallez S."/>
            <person name="Becker A."/>
            <person name="Gohl D.M."/>
            <person name="Silverstein K.A.T."/>
            <person name="Koren S."/>
            <person name="Bechman K.B."/>
            <person name="Herman A."/>
            <person name="Abrahante J.E."/>
            <person name="Garbe J."/>
        </authorList>
    </citation>
    <scope>NUCLEOTIDE SEQUENCE</scope>
    <source>
        <strain evidence="4">Duluth1</strain>
        <tissue evidence="4">Whole animal</tissue>
    </source>
</reference>
<dbReference type="SUPFAM" id="SSF47986">
    <property type="entry name" value="DEATH domain"/>
    <property type="match status" value="1"/>
</dbReference>
<dbReference type="PROSITE" id="PS50209">
    <property type="entry name" value="CARD"/>
    <property type="match status" value="1"/>
</dbReference>
<feature type="domain" description="CARD" evidence="3">
    <location>
        <begin position="320"/>
        <end position="411"/>
    </location>
</feature>
<evidence type="ECO:0008006" key="6">
    <source>
        <dbReference type="Google" id="ProtNLM"/>
    </source>
</evidence>
<dbReference type="InterPro" id="IPR011029">
    <property type="entry name" value="DEATH-like_dom_sf"/>
</dbReference>
<feature type="region of interest" description="Disordered" evidence="1">
    <location>
        <begin position="535"/>
        <end position="593"/>
    </location>
</feature>
<dbReference type="InterPro" id="IPR000095">
    <property type="entry name" value="CRIB_dom"/>
</dbReference>
<keyword evidence="5" id="KW-1185">Reference proteome</keyword>
<evidence type="ECO:0000256" key="1">
    <source>
        <dbReference type="SAM" id="MobiDB-lite"/>
    </source>
</evidence>
<gene>
    <name evidence="4" type="ORF">DPMN_118672</name>
</gene>
<sequence length="807" mass="91259">MDNNDTLYEYVDINCIFIGILSVMNGKKENGKKEKKLKHINHISQPLNIRHNFHLGADGFSGSFNEEEIRNLFSNASKTGPITSPRDTAPVEEGVIKPQPEKFPPTPCRSRDISRANSVASDTDLVVRLKEVLIPALRFEIDELLDKKLARIIPELTAYMTADIHCRTCQCHDKVLNQKRKSELAIMKDNSAITNGITQDNRNSPYDERGSKQDRGRHGLQKQSNSKVDYLNEIQTKDAADFLRKQTLESLETLDVSTSNTPMDRGHLLGTDRLDFRNNGDNWSYKDVSSPSNDIPKASTGIKNNYSNGEHREEMSYGDERDCLANAIESNAKHVLRLLEGDINEFTEQLLSNGCLTEQDNNALQAVKTLQEQSSHLLTIIAGRDLHVLRSFLGLVKQRNAELYTHISQRFDQNSRQGYVNGKCVVCRLKRYVDVRYILETLRSSGIVDDDFRDLAVRADVRIGGQNSIWGLTIQRSNEAFQTSPNVVNNALQFALAQHSHYEYLSVLVEKAFSTDGCLICTCSPLRPGFGETNPSTFSFEDSSKSKSSNTQKHYTKKDAEKSQGGHRQNIMSPTHPQSRNTINEGPRPRVLNENPEVLVDAYNKSHGYFDSPRSPNYKETVADNRTNDRDTYSRSKTQNERLRSPTNTVFKEIGADINSIENENNIARNKTHIARFSSPVHPVIQEDRKTPDKGVFRAHQDRIPDLSSYLIGNGKTESTQVIDAQKSHDKSLQRSSSLEVLNEDFSYLEKEVTSLKTKKSQFHDPKRDLKESPFNDPKMDPRIPVPALRKSLMVTKEGKDLKASFV</sequence>
<feature type="domain" description="CRIB" evidence="2">
    <location>
        <begin position="43"/>
        <end position="56"/>
    </location>
</feature>
<feature type="region of interest" description="Disordered" evidence="1">
    <location>
        <begin position="193"/>
        <end position="228"/>
    </location>
</feature>
<evidence type="ECO:0000313" key="4">
    <source>
        <dbReference type="EMBL" id="KAH3817143.1"/>
    </source>
</evidence>
<feature type="region of interest" description="Disordered" evidence="1">
    <location>
        <begin position="287"/>
        <end position="312"/>
    </location>
</feature>
<protein>
    <recommendedName>
        <fullName evidence="6">CRIB domain-containing protein</fullName>
    </recommendedName>
</protein>
<feature type="region of interest" description="Disordered" evidence="1">
    <location>
        <begin position="606"/>
        <end position="645"/>
    </location>
</feature>
<comment type="caution">
    <text evidence="4">The sequence shown here is derived from an EMBL/GenBank/DDBJ whole genome shotgun (WGS) entry which is preliminary data.</text>
</comment>
<proteinExistence type="predicted"/>
<name>A0A9D4JQG6_DREPO</name>
<feature type="compositionally biased region" description="Polar residues" evidence="1">
    <location>
        <begin position="566"/>
        <end position="584"/>
    </location>
</feature>
<feature type="compositionally biased region" description="Basic and acidic residues" evidence="1">
    <location>
        <begin position="205"/>
        <end position="217"/>
    </location>
</feature>